<gene>
    <name evidence="2" type="ORF">L484_025957</name>
</gene>
<name>W9RW82_9ROSA</name>
<dbReference type="InterPro" id="IPR002885">
    <property type="entry name" value="PPR_rpt"/>
</dbReference>
<reference evidence="3" key="1">
    <citation type="submission" date="2013-01" db="EMBL/GenBank/DDBJ databases">
        <title>Draft Genome Sequence of a Mulberry Tree, Morus notabilis C.K. Schneid.</title>
        <authorList>
            <person name="He N."/>
            <person name="Zhao S."/>
        </authorList>
    </citation>
    <scope>NUCLEOTIDE SEQUENCE</scope>
</reference>
<dbReference type="InterPro" id="IPR046960">
    <property type="entry name" value="PPR_At4g14850-like_plant"/>
</dbReference>
<evidence type="ECO:0008006" key="4">
    <source>
        <dbReference type="Google" id="ProtNLM"/>
    </source>
</evidence>
<evidence type="ECO:0000256" key="1">
    <source>
        <dbReference type="ARBA" id="ARBA00022737"/>
    </source>
</evidence>
<dbReference type="STRING" id="981085.W9RW82"/>
<proteinExistence type="predicted"/>
<dbReference type="EMBL" id="KE344673">
    <property type="protein sequence ID" value="EXB75178.1"/>
    <property type="molecule type" value="Genomic_DNA"/>
</dbReference>
<evidence type="ECO:0000313" key="3">
    <source>
        <dbReference type="Proteomes" id="UP000030645"/>
    </source>
</evidence>
<dbReference type="PANTHER" id="PTHR47926">
    <property type="entry name" value="PENTATRICOPEPTIDE REPEAT-CONTAINING PROTEIN"/>
    <property type="match status" value="1"/>
</dbReference>
<dbReference type="AlphaFoldDB" id="W9RW82"/>
<keyword evidence="3" id="KW-1185">Reference proteome</keyword>
<dbReference type="Proteomes" id="UP000030645">
    <property type="component" value="Unassembled WGS sequence"/>
</dbReference>
<keyword evidence="1" id="KW-0677">Repeat</keyword>
<accession>W9RW82</accession>
<dbReference type="GO" id="GO:0009451">
    <property type="term" value="P:RNA modification"/>
    <property type="evidence" value="ECO:0007669"/>
    <property type="project" value="InterPro"/>
</dbReference>
<evidence type="ECO:0000313" key="2">
    <source>
        <dbReference type="EMBL" id="EXB75178.1"/>
    </source>
</evidence>
<dbReference type="eggNOG" id="KOG4197">
    <property type="taxonomic scope" value="Eukaryota"/>
</dbReference>
<sequence length="127" mass="14102">MMLRKGINMDSVSLSGIMGVCASGGYREFSVFGQHDGFCSNVSGKQVDCLTIKLGFEEDLHLNNSLLDMYTKNGDINAAEKVFANLPQATVVSWNIMIPGYGQTYQTRKALETRMHAKNASVWFRAR</sequence>
<dbReference type="GO" id="GO:0003723">
    <property type="term" value="F:RNA binding"/>
    <property type="evidence" value="ECO:0007669"/>
    <property type="project" value="InterPro"/>
</dbReference>
<organism evidence="2 3">
    <name type="scientific">Morus notabilis</name>
    <dbReference type="NCBI Taxonomy" id="981085"/>
    <lineage>
        <taxon>Eukaryota</taxon>
        <taxon>Viridiplantae</taxon>
        <taxon>Streptophyta</taxon>
        <taxon>Embryophyta</taxon>
        <taxon>Tracheophyta</taxon>
        <taxon>Spermatophyta</taxon>
        <taxon>Magnoliopsida</taxon>
        <taxon>eudicotyledons</taxon>
        <taxon>Gunneridae</taxon>
        <taxon>Pentapetalae</taxon>
        <taxon>rosids</taxon>
        <taxon>fabids</taxon>
        <taxon>Rosales</taxon>
        <taxon>Moraceae</taxon>
        <taxon>Moreae</taxon>
        <taxon>Morus</taxon>
    </lineage>
</organism>
<dbReference type="Gene3D" id="1.25.40.10">
    <property type="entry name" value="Tetratricopeptide repeat domain"/>
    <property type="match status" value="1"/>
</dbReference>
<protein>
    <recommendedName>
        <fullName evidence="4">Pentatricopeptide repeat-containing protein</fullName>
    </recommendedName>
</protein>
<dbReference type="InterPro" id="IPR011990">
    <property type="entry name" value="TPR-like_helical_dom_sf"/>
</dbReference>
<dbReference type="Pfam" id="PF01535">
    <property type="entry name" value="PPR"/>
    <property type="match status" value="2"/>
</dbReference>